<name>A0A382RJ24_9ZZZZ</name>
<dbReference type="SUPFAM" id="SSF49384">
    <property type="entry name" value="Carbohydrate-binding domain"/>
    <property type="match status" value="1"/>
</dbReference>
<dbReference type="GO" id="GO:0030246">
    <property type="term" value="F:carbohydrate binding"/>
    <property type="evidence" value="ECO:0007669"/>
    <property type="project" value="InterPro"/>
</dbReference>
<dbReference type="AlphaFoldDB" id="A0A382RJ24"/>
<evidence type="ECO:0008006" key="2">
    <source>
        <dbReference type="Google" id="ProtNLM"/>
    </source>
</evidence>
<accession>A0A382RJ24</accession>
<protein>
    <recommendedName>
        <fullName evidence="2">Cohesin domain-containing protein</fullName>
    </recommendedName>
</protein>
<reference evidence="1" key="1">
    <citation type="submission" date="2018-05" db="EMBL/GenBank/DDBJ databases">
        <authorList>
            <person name="Lanie J.A."/>
            <person name="Ng W.-L."/>
            <person name="Kazmierczak K.M."/>
            <person name="Andrzejewski T.M."/>
            <person name="Davidsen T.M."/>
            <person name="Wayne K.J."/>
            <person name="Tettelin H."/>
            <person name="Glass J.I."/>
            <person name="Rusch D."/>
            <person name="Podicherti R."/>
            <person name="Tsui H.-C.T."/>
            <person name="Winkler M.E."/>
        </authorList>
    </citation>
    <scope>NUCLEOTIDE SEQUENCE</scope>
</reference>
<proteinExistence type="predicted"/>
<dbReference type="EMBL" id="UINC01121771">
    <property type="protein sequence ID" value="SVC97165.1"/>
    <property type="molecule type" value="Genomic_DNA"/>
</dbReference>
<organism evidence="1">
    <name type="scientific">marine metagenome</name>
    <dbReference type="NCBI Taxonomy" id="408172"/>
    <lineage>
        <taxon>unclassified sequences</taxon>
        <taxon>metagenomes</taxon>
        <taxon>ecological metagenomes</taxon>
    </lineage>
</organism>
<sequence>VQRYLVGFLTLLVFAFTAPVAAIAQNSIDVQDAAGDPSSAGNIVRVNMTNDEDVGAVQFTVRNISPDIEPMEVRLGERFLGHNFTISENIFADRDSVRIVIWSATGDSLEAGDGTIADVLYRVGPGATPGNTVALTLNEIVVSDPSGGEVISVGSPGVFTIRTTLPSTLSANADTSNLGDNGLIVVSLDNQDPNRSVDALQFTLADTPNNLDLAGVTAVGRASGFTITTNETENGLLIAIFGLSGPLTPGIGPIAKISYTAARGEGATPLNFTDVVISDVDAIAMPQG</sequence>
<dbReference type="InterPro" id="IPR008965">
    <property type="entry name" value="CBM2/CBM3_carb-bd_dom_sf"/>
</dbReference>
<feature type="non-terminal residue" evidence="1">
    <location>
        <position position="1"/>
    </location>
</feature>
<evidence type="ECO:0000313" key="1">
    <source>
        <dbReference type="EMBL" id="SVC97165.1"/>
    </source>
</evidence>
<dbReference type="Gene3D" id="2.60.40.680">
    <property type="match status" value="2"/>
</dbReference>
<gene>
    <name evidence="1" type="ORF">METZ01_LOCUS350019</name>
</gene>
<feature type="non-terminal residue" evidence="1">
    <location>
        <position position="288"/>
    </location>
</feature>